<evidence type="ECO:0000256" key="3">
    <source>
        <dbReference type="ARBA" id="ARBA00023096"/>
    </source>
</evidence>
<dbReference type="InterPro" id="IPR004569">
    <property type="entry name" value="PyrdxlP_synth_PdxJ"/>
</dbReference>
<dbReference type="PANTHER" id="PTHR30456">
    <property type="entry name" value="PYRIDOXINE 5'-PHOSPHATE SYNTHASE"/>
    <property type="match status" value="1"/>
</dbReference>
<comment type="pathway">
    <text evidence="4">Cofactor biosynthesis; pyridoxine 5'-phosphate biosynthesis; pyridoxine 5'-phosphate from D-erythrose 4-phosphate: step 5/5.</text>
</comment>
<feature type="binding site" evidence="4">
    <location>
        <position position="6"/>
    </location>
    <ligand>
        <name>3-amino-2-oxopropyl phosphate</name>
        <dbReference type="ChEBI" id="CHEBI:57279"/>
    </ligand>
</feature>
<reference evidence="6" key="2">
    <citation type="submission" date="2021-08" db="EMBL/GenBank/DDBJ databases">
        <authorList>
            <person name="Dalcin Martins P."/>
        </authorList>
    </citation>
    <scope>NUCLEOTIDE SEQUENCE</scope>
    <source>
        <strain evidence="6">MAG_39</strain>
    </source>
</reference>
<comment type="catalytic activity">
    <reaction evidence="4">
        <text>3-amino-2-oxopropyl phosphate + 1-deoxy-D-xylulose 5-phosphate = pyridoxine 5'-phosphate + phosphate + 2 H2O + H(+)</text>
        <dbReference type="Rhea" id="RHEA:15265"/>
        <dbReference type="ChEBI" id="CHEBI:15377"/>
        <dbReference type="ChEBI" id="CHEBI:15378"/>
        <dbReference type="ChEBI" id="CHEBI:43474"/>
        <dbReference type="ChEBI" id="CHEBI:57279"/>
        <dbReference type="ChEBI" id="CHEBI:57792"/>
        <dbReference type="ChEBI" id="CHEBI:58589"/>
        <dbReference type="EC" id="2.6.99.2"/>
    </reaction>
</comment>
<evidence type="ECO:0000313" key="6">
    <source>
        <dbReference type="EMBL" id="MBZ0155650.1"/>
    </source>
</evidence>
<feature type="site" description="Transition state stabilizer" evidence="4">
    <location>
        <position position="150"/>
    </location>
</feature>
<dbReference type="EMBL" id="JAIOIV010000040">
    <property type="protein sequence ID" value="MBZ0155650.1"/>
    <property type="molecule type" value="Genomic_DNA"/>
</dbReference>
<dbReference type="NCBIfam" id="NF003625">
    <property type="entry name" value="PRK05265.1-3"/>
    <property type="match status" value="1"/>
</dbReference>
<sequence>MLLGVNIDHVATVREARKTFEPDPVVAAGLALLGGADGITVHLREDRRHARDRDVRLLREVVPCEMNLEMAATDEMIRIAREVKPDLVTLVPEKRQELTTEGGLDMIGQKDHLKESIRKIHDAGIPVSLFINPHIMDVDLAREVDADMVEIHTGLYANARGKRQHEELHRVMEAVKMAGKQGLTVNAGHGLNYYNVVPVAAVEGIRGLYIGHSIIARAILVGIERAVREMKELLAEGTGRKGK</sequence>
<protein>
    <recommendedName>
        <fullName evidence="4 5">Pyridoxine 5'-phosphate synthase</fullName>
        <shortName evidence="4">PNP synthase</shortName>
        <ecNumber evidence="4 5">2.6.99.2</ecNumber>
    </recommendedName>
</protein>
<evidence type="ECO:0000256" key="4">
    <source>
        <dbReference type="HAMAP-Rule" id="MF_00279"/>
    </source>
</evidence>
<accession>A0A953JBK3</accession>
<dbReference type="GO" id="GO:0008615">
    <property type="term" value="P:pyridoxine biosynthetic process"/>
    <property type="evidence" value="ECO:0007669"/>
    <property type="project" value="UniProtKB-UniRule"/>
</dbReference>
<dbReference type="Gene3D" id="3.20.20.70">
    <property type="entry name" value="Aldolase class I"/>
    <property type="match status" value="1"/>
</dbReference>
<keyword evidence="3 4" id="KW-0664">Pyridoxine biosynthesis</keyword>
<organism evidence="6 7">
    <name type="scientific">Candidatus Nitrobium versatile</name>
    <dbReference type="NCBI Taxonomy" id="2884831"/>
    <lineage>
        <taxon>Bacteria</taxon>
        <taxon>Pseudomonadati</taxon>
        <taxon>Nitrospirota</taxon>
        <taxon>Nitrospiria</taxon>
        <taxon>Nitrospirales</taxon>
        <taxon>Nitrospiraceae</taxon>
        <taxon>Candidatus Nitrobium</taxon>
    </lineage>
</organism>
<dbReference type="HAMAP" id="MF_00279">
    <property type="entry name" value="PdxJ"/>
    <property type="match status" value="1"/>
</dbReference>
<dbReference type="NCBIfam" id="NF003627">
    <property type="entry name" value="PRK05265.1-5"/>
    <property type="match status" value="1"/>
</dbReference>
<gene>
    <name evidence="4" type="primary">pdxJ</name>
    <name evidence="6" type="ORF">K8I29_05470</name>
</gene>
<dbReference type="AlphaFoldDB" id="A0A953JBK3"/>
<keyword evidence="1 4" id="KW-0963">Cytoplasm</keyword>
<dbReference type="SUPFAM" id="SSF63892">
    <property type="entry name" value="Pyridoxine 5'-phosphate synthase"/>
    <property type="match status" value="1"/>
</dbReference>
<feature type="binding site" evidence="4">
    <location>
        <position position="44"/>
    </location>
    <ligand>
        <name>1-deoxy-D-xylulose 5-phosphate</name>
        <dbReference type="ChEBI" id="CHEBI:57792"/>
    </ligand>
</feature>
<dbReference type="GO" id="GO:0033856">
    <property type="term" value="F:pyridoxine 5'-phosphate synthase activity"/>
    <property type="evidence" value="ECO:0007669"/>
    <property type="project" value="UniProtKB-UniRule"/>
</dbReference>
<dbReference type="NCBIfam" id="TIGR00559">
    <property type="entry name" value="pdxJ"/>
    <property type="match status" value="1"/>
</dbReference>
<dbReference type="GO" id="GO:0005829">
    <property type="term" value="C:cytosol"/>
    <property type="evidence" value="ECO:0007669"/>
    <property type="project" value="TreeGrafter"/>
</dbReference>
<dbReference type="CDD" id="cd00003">
    <property type="entry name" value="PNPsynthase"/>
    <property type="match status" value="1"/>
</dbReference>
<dbReference type="Pfam" id="PF03740">
    <property type="entry name" value="PdxJ"/>
    <property type="match status" value="1"/>
</dbReference>
<dbReference type="EC" id="2.6.99.2" evidence="4 5"/>
<feature type="binding site" evidence="4">
    <location>
        <position position="190"/>
    </location>
    <ligand>
        <name>3-amino-2-oxopropyl phosphate</name>
        <dbReference type="ChEBI" id="CHEBI:57279"/>
    </ligand>
</feature>
<feature type="active site" description="Proton acceptor" evidence="4">
    <location>
        <position position="69"/>
    </location>
</feature>
<name>A0A953JBK3_9BACT</name>
<comment type="similarity">
    <text evidence="4">Belongs to the PNP synthase family.</text>
</comment>
<evidence type="ECO:0000256" key="5">
    <source>
        <dbReference type="NCBIfam" id="TIGR00559"/>
    </source>
</evidence>
<comment type="subcellular location">
    <subcellularLocation>
        <location evidence="4">Cytoplasm</location>
    </subcellularLocation>
</comment>
<reference evidence="6" key="1">
    <citation type="journal article" date="2021" name="bioRxiv">
        <title>Unraveling nitrogen, sulfur and carbon metabolic pathways and microbial community transcriptional responses to substrate deprivation and toxicity stresses in a bioreactor mimicking anoxic brackish coastal sediment conditions.</title>
        <authorList>
            <person name="Martins P.D."/>
            <person name="Echeveste M.J."/>
            <person name="Arshad A."/>
            <person name="Kurth J."/>
            <person name="Ouboter H."/>
            <person name="Jetten M.S.M."/>
            <person name="Welte C.U."/>
        </authorList>
    </citation>
    <scope>NUCLEOTIDE SEQUENCE</scope>
    <source>
        <strain evidence="6">MAG_39</strain>
    </source>
</reference>
<evidence type="ECO:0000256" key="1">
    <source>
        <dbReference type="ARBA" id="ARBA00022490"/>
    </source>
</evidence>
<comment type="subunit">
    <text evidence="4">Homooctamer; tetramer of dimers.</text>
</comment>
<proteinExistence type="inferred from homology"/>
<feature type="binding site" evidence="4">
    <location>
        <position position="17"/>
    </location>
    <ligand>
        <name>3-amino-2-oxopropyl phosphate</name>
        <dbReference type="ChEBI" id="CHEBI:57279"/>
    </ligand>
</feature>
<feature type="binding site" evidence="4">
    <location>
        <position position="99"/>
    </location>
    <ligand>
        <name>1-deoxy-D-xylulose 5-phosphate</name>
        <dbReference type="ChEBI" id="CHEBI:57792"/>
    </ligand>
</feature>
<dbReference type="InterPro" id="IPR036130">
    <property type="entry name" value="Pyridoxine-5'_phos_synth"/>
</dbReference>
<evidence type="ECO:0000256" key="2">
    <source>
        <dbReference type="ARBA" id="ARBA00022679"/>
    </source>
</evidence>
<dbReference type="PANTHER" id="PTHR30456:SF0">
    <property type="entry name" value="PYRIDOXINE 5'-PHOSPHATE SYNTHASE"/>
    <property type="match status" value="1"/>
</dbReference>
<feature type="binding site" evidence="4">
    <location>
        <begin position="8"/>
        <end position="9"/>
    </location>
    <ligand>
        <name>1-deoxy-D-xylulose 5-phosphate</name>
        <dbReference type="ChEBI" id="CHEBI:57792"/>
    </ligand>
</feature>
<keyword evidence="2 4" id="KW-0808">Transferase</keyword>
<feature type="binding site" evidence="4">
    <location>
        <position position="49"/>
    </location>
    <ligand>
        <name>1-deoxy-D-xylulose 5-phosphate</name>
        <dbReference type="ChEBI" id="CHEBI:57792"/>
    </ligand>
</feature>
<dbReference type="Proteomes" id="UP000705867">
    <property type="component" value="Unassembled WGS sequence"/>
</dbReference>
<feature type="active site" description="Proton acceptor" evidence="4">
    <location>
        <position position="42"/>
    </location>
</feature>
<evidence type="ECO:0000313" key="7">
    <source>
        <dbReference type="Proteomes" id="UP000705867"/>
    </source>
</evidence>
<feature type="active site" description="Proton donor" evidence="4">
    <location>
        <position position="189"/>
    </location>
</feature>
<comment type="function">
    <text evidence="4">Catalyzes the complicated ring closure reaction between the two acyclic compounds 1-deoxy-D-xylulose-5-phosphate (DXP) and 3-amino-2-oxopropyl phosphate (1-amino-acetone-3-phosphate or AAP) to form pyridoxine 5'-phosphate (PNP) and inorganic phosphate.</text>
</comment>
<comment type="caution">
    <text evidence="6">The sequence shown here is derived from an EMBL/GenBank/DDBJ whole genome shotgun (WGS) entry which is preliminary data.</text>
</comment>
<dbReference type="InterPro" id="IPR013785">
    <property type="entry name" value="Aldolase_TIM"/>
</dbReference>
<feature type="binding site" evidence="4">
    <location>
        <begin position="211"/>
        <end position="212"/>
    </location>
    <ligand>
        <name>3-amino-2-oxopropyl phosphate</name>
        <dbReference type="ChEBI" id="CHEBI:57279"/>
    </ligand>
</feature>